<protein>
    <submittedName>
        <fullName evidence="2">Uncharacterized protein</fullName>
    </submittedName>
</protein>
<reference evidence="2" key="2">
    <citation type="submission" date="2025-08" db="UniProtKB">
        <authorList>
            <consortium name="Ensembl"/>
        </authorList>
    </citation>
    <scope>IDENTIFICATION</scope>
</reference>
<dbReference type="Ensembl" id="ENSNLET00000050129.1">
    <property type="protein sequence ID" value="ENSNLEP00000032070.1"/>
    <property type="gene ID" value="ENSNLEG00000034025.1"/>
</dbReference>
<sequence>MFPQRLTRLTFLFLPWGSSPTSGCMLRPPCSAGFSLLTFSTAPASPALSEPHPATTHPPANLCLLPN</sequence>
<dbReference type="InParanoid" id="A0A2I3GL95"/>
<reference evidence="2" key="3">
    <citation type="submission" date="2025-09" db="UniProtKB">
        <authorList>
            <consortium name="Ensembl"/>
        </authorList>
    </citation>
    <scope>IDENTIFICATION</scope>
</reference>
<dbReference type="Proteomes" id="UP000001073">
    <property type="component" value="Chromosome 15"/>
</dbReference>
<keyword evidence="3" id="KW-1185">Reference proteome</keyword>
<dbReference type="GeneTree" id="ENSGT00910000147175"/>
<evidence type="ECO:0000313" key="3">
    <source>
        <dbReference type="Proteomes" id="UP000001073"/>
    </source>
</evidence>
<keyword evidence="1" id="KW-0732">Signal</keyword>
<organism evidence="2 3">
    <name type="scientific">Nomascus leucogenys</name>
    <name type="common">Northern white-cheeked gibbon</name>
    <name type="synonym">Hylobates leucogenys</name>
    <dbReference type="NCBI Taxonomy" id="61853"/>
    <lineage>
        <taxon>Eukaryota</taxon>
        <taxon>Metazoa</taxon>
        <taxon>Chordata</taxon>
        <taxon>Craniata</taxon>
        <taxon>Vertebrata</taxon>
        <taxon>Euteleostomi</taxon>
        <taxon>Mammalia</taxon>
        <taxon>Eutheria</taxon>
        <taxon>Euarchontoglires</taxon>
        <taxon>Primates</taxon>
        <taxon>Haplorrhini</taxon>
        <taxon>Catarrhini</taxon>
        <taxon>Hylobatidae</taxon>
        <taxon>Nomascus</taxon>
    </lineage>
</organism>
<proteinExistence type="predicted"/>
<feature type="signal peptide" evidence="1">
    <location>
        <begin position="1"/>
        <end position="23"/>
    </location>
</feature>
<accession>A0A2I3GL95</accession>
<reference evidence="2 3" key="1">
    <citation type="submission" date="2012-10" db="EMBL/GenBank/DDBJ databases">
        <authorList>
            <consortium name="Gibbon Genome Sequencing Consortium"/>
        </authorList>
    </citation>
    <scope>NUCLEOTIDE SEQUENCE [LARGE SCALE GENOMIC DNA]</scope>
</reference>
<feature type="chain" id="PRO_5014157481" evidence="1">
    <location>
        <begin position="24"/>
        <end position="67"/>
    </location>
</feature>
<dbReference type="AlphaFoldDB" id="A0A2I3GL95"/>
<evidence type="ECO:0000256" key="1">
    <source>
        <dbReference type="SAM" id="SignalP"/>
    </source>
</evidence>
<dbReference type="EMBL" id="ADFV01056984">
    <property type="status" value="NOT_ANNOTATED_CDS"/>
    <property type="molecule type" value="Genomic_DNA"/>
</dbReference>
<name>A0A2I3GL95_NOMLE</name>
<evidence type="ECO:0000313" key="2">
    <source>
        <dbReference type="Ensembl" id="ENSNLEP00000032070.1"/>
    </source>
</evidence>